<dbReference type="Pfam" id="PF01957">
    <property type="entry name" value="NfeD"/>
    <property type="match status" value="1"/>
</dbReference>
<dbReference type="AlphaFoldDB" id="T2I9F8"/>
<gene>
    <name evidence="6" type="ORF">CWATWH8502_3308</name>
</gene>
<sequence length="156" mass="16926">MSSSYVPMVSSALLWLIAGAILCFSEAIFPVAFVAFIMGISAIVVAAIALVIPYFPLQVILWLSLSTVSIVGSRRFVPKQKSLSSRVGDAQEGETLTEIAPGKTGRVIYEGNSWQAICADPTMLISPHQKVYIVNRKGNTLVVLPEFLPDSLDELR</sequence>
<dbReference type="InterPro" id="IPR002810">
    <property type="entry name" value="NfeD-like_C"/>
</dbReference>
<evidence type="ECO:0000313" key="6">
    <source>
        <dbReference type="EMBL" id="CCQ49479.1"/>
    </source>
</evidence>
<dbReference type="PANTHER" id="PTHR33507:SF3">
    <property type="entry name" value="INNER MEMBRANE PROTEIN YBBJ"/>
    <property type="match status" value="1"/>
</dbReference>
<dbReference type="Proteomes" id="UP000018348">
    <property type="component" value="Unassembled WGS sequence"/>
</dbReference>
<dbReference type="GO" id="GO:0008233">
    <property type="term" value="F:peptidase activity"/>
    <property type="evidence" value="ECO:0007669"/>
    <property type="project" value="UniProtKB-KW"/>
</dbReference>
<keyword evidence="2" id="KW-0812">Transmembrane</keyword>
<keyword evidence="3" id="KW-1133">Transmembrane helix</keyword>
<dbReference type="GO" id="GO:0006508">
    <property type="term" value="P:proteolysis"/>
    <property type="evidence" value="ECO:0007669"/>
    <property type="project" value="UniProtKB-KW"/>
</dbReference>
<evidence type="ECO:0000259" key="5">
    <source>
        <dbReference type="Pfam" id="PF01957"/>
    </source>
</evidence>
<keyword evidence="4" id="KW-0472">Membrane</keyword>
<evidence type="ECO:0000313" key="7">
    <source>
        <dbReference type="Proteomes" id="UP000018348"/>
    </source>
</evidence>
<dbReference type="EMBL" id="CAQK01000144">
    <property type="protein sequence ID" value="CCQ49479.1"/>
    <property type="molecule type" value="Genomic_DNA"/>
</dbReference>
<organism evidence="6 7">
    <name type="scientific">Crocosphaera watsonii WH 8502</name>
    <dbReference type="NCBI Taxonomy" id="423474"/>
    <lineage>
        <taxon>Bacteria</taxon>
        <taxon>Bacillati</taxon>
        <taxon>Cyanobacteriota</taxon>
        <taxon>Cyanophyceae</taxon>
        <taxon>Oscillatoriophycideae</taxon>
        <taxon>Chroococcales</taxon>
        <taxon>Aphanothecaceae</taxon>
        <taxon>Crocosphaera</taxon>
    </lineage>
</organism>
<evidence type="ECO:0000256" key="2">
    <source>
        <dbReference type="ARBA" id="ARBA00022692"/>
    </source>
</evidence>
<reference evidence="6 7" key="2">
    <citation type="submission" date="2013-09" db="EMBL/GenBank/DDBJ databases">
        <title>Whole genome comparison of six Crocosphaera watsonii strains with differing phenotypes.</title>
        <authorList>
            <person name="Bench S.R."/>
            <person name="Heller P."/>
            <person name="Frank I."/>
            <person name="Arciniega M."/>
            <person name="Shilova I.N."/>
            <person name="Zehr J.P."/>
        </authorList>
    </citation>
    <scope>NUCLEOTIDE SEQUENCE [LARGE SCALE GENOMIC DNA]</scope>
    <source>
        <strain evidence="6 7">WH 8502</strain>
    </source>
</reference>
<evidence type="ECO:0000256" key="4">
    <source>
        <dbReference type="ARBA" id="ARBA00023136"/>
    </source>
</evidence>
<comment type="subcellular location">
    <subcellularLocation>
        <location evidence="1">Membrane</location>
        <topology evidence="1">Multi-pass membrane protein</topology>
    </subcellularLocation>
</comment>
<dbReference type="Gene3D" id="2.40.50.140">
    <property type="entry name" value="Nucleic acid-binding proteins"/>
    <property type="match status" value="1"/>
</dbReference>
<name>T2I9F8_CROWT</name>
<dbReference type="InterPro" id="IPR052165">
    <property type="entry name" value="Membrane_assoc_protease"/>
</dbReference>
<evidence type="ECO:0000256" key="3">
    <source>
        <dbReference type="ARBA" id="ARBA00022989"/>
    </source>
</evidence>
<accession>T2I9F8</accession>
<keyword evidence="6" id="KW-0378">Hydrolase</keyword>
<dbReference type="GO" id="GO:0005886">
    <property type="term" value="C:plasma membrane"/>
    <property type="evidence" value="ECO:0007669"/>
    <property type="project" value="TreeGrafter"/>
</dbReference>
<keyword evidence="6" id="KW-0645">Protease</keyword>
<protein>
    <submittedName>
        <fullName evidence="6">Putative activity regulator of membrane protease YbbK</fullName>
    </submittedName>
</protein>
<proteinExistence type="predicted"/>
<feature type="domain" description="NfeD-like C-terminal" evidence="5">
    <location>
        <begin position="91"/>
        <end position="143"/>
    </location>
</feature>
<comment type="caution">
    <text evidence="6">The sequence shown here is derived from an EMBL/GenBank/DDBJ whole genome shotgun (WGS) entry which is preliminary data.</text>
</comment>
<evidence type="ECO:0000256" key="1">
    <source>
        <dbReference type="ARBA" id="ARBA00004141"/>
    </source>
</evidence>
<reference evidence="6 7" key="1">
    <citation type="submission" date="2013-01" db="EMBL/GenBank/DDBJ databases">
        <authorList>
            <person name="Bench S."/>
        </authorList>
    </citation>
    <scope>NUCLEOTIDE SEQUENCE [LARGE SCALE GENOMIC DNA]</scope>
    <source>
        <strain evidence="6 7">WH 8502</strain>
    </source>
</reference>
<dbReference type="InterPro" id="IPR012340">
    <property type="entry name" value="NA-bd_OB-fold"/>
</dbReference>
<dbReference type="RefSeq" id="WP_021829461.1">
    <property type="nucleotide sequence ID" value="NZ_CAQK01000144.1"/>
</dbReference>
<dbReference type="PANTHER" id="PTHR33507">
    <property type="entry name" value="INNER MEMBRANE PROTEIN YBBJ"/>
    <property type="match status" value="1"/>
</dbReference>